<dbReference type="Gene3D" id="3.40.720.10">
    <property type="entry name" value="Alkaline Phosphatase, subunit A"/>
    <property type="match status" value="1"/>
</dbReference>
<dbReference type="AlphaFoldDB" id="B8DQ47"/>
<dbReference type="KEGG" id="dvm:DvMF_1968"/>
<dbReference type="Pfam" id="PF01663">
    <property type="entry name" value="Phosphodiest"/>
    <property type="match status" value="1"/>
</dbReference>
<dbReference type="HOGENOM" id="CLU_024306_1_0_7"/>
<dbReference type="STRING" id="883.DvMF_1968"/>
<feature type="compositionally biased region" description="Low complexity" evidence="1">
    <location>
        <begin position="425"/>
        <end position="442"/>
    </location>
</feature>
<gene>
    <name evidence="2" type="ordered locus">DvMF_1968</name>
</gene>
<evidence type="ECO:0000313" key="2">
    <source>
        <dbReference type="EMBL" id="ACL08911.1"/>
    </source>
</evidence>
<reference evidence="2" key="1">
    <citation type="submission" date="2008-10" db="EMBL/GenBank/DDBJ databases">
        <title>Complete sequence of Desulfovibrio vulgaris str. 'Miyazaki F'.</title>
        <authorList>
            <person name="Lucas S."/>
            <person name="Copeland A."/>
            <person name="Lapidus A."/>
            <person name="Glavina del Rio T."/>
            <person name="Dalin E."/>
            <person name="Tice H."/>
            <person name="Bruce D."/>
            <person name="Goodwin L."/>
            <person name="Pitluck S."/>
            <person name="Sims D."/>
            <person name="Brettin T."/>
            <person name="Detter J.C."/>
            <person name="Han C."/>
            <person name="Larimer F."/>
            <person name="Land M."/>
            <person name="Hauser L."/>
            <person name="Kyrpides N."/>
            <person name="Mikhailova N."/>
            <person name="Hazen T.C."/>
            <person name="Richardson P."/>
        </authorList>
    </citation>
    <scope>NUCLEOTIDE SEQUENCE</scope>
    <source>
        <strain evidence="2">Miyazaki F</strain>
    </source>
</reference>
<accession>B8DQ47</accession>
<feature type="region of interest" description="Disordered" evidence="1">
    <location>
        <begin position="371"/>
        <end position="395"/>
    </location>
</feature>
<sequence length="587" mass="61995">MHTDTRPRLVVLGLDGLPFSLARHLCAQGRTPNLARIAASPNASALAAELPDLSPVNWTSFYTASGPETHGVYGFTRFNVTTRQLSLADFSQVAAPTIFDRLGERGLTSRVVNLPNTYPARPIPGMLVSGFVAHDLARAVHPPFLLGPLTGAGYRLEADTARGGSDPAHLLAELRATLASRRAALHLLWPDLAWNLFVLVLTETDRLFHFLWDAVTDEGHPQHPACMKFLAEWDALLGEVLDLVKALSARDGRPVRLLALADHGFGPVRAEVDLNAWLRGQGLLRQVMPGGVEQCHELDATTLHPDSAAFALDPGRIYLRTRRRFPDGTLDDAAGRRLAERLRRELMELTFEGVSVFRAVLTADEAYGPEVPGQGALGQPGFSQPGSGQIVSGQTGSCLTGAESGVAGATIAGAGKRLLPGTGQSRPASGPASGPAAPSGPEDGPPLRWAAPDLVCVPAYGFDLKAKWNRSQIFGLPEQYGRTGTHTPDDAFWYDSQAGQSGIAAPVSVRDVGALVLRHFGLDAPERTVAYPVVLTGQADWRGAQVSALGHGSPASGAASSASTASGPAHTGVSLATLTDSATIIAR</sequence>
<dbReference type="SUPFAM" id="SSF53649">
    <property type="entry name" value="Alkaline phosphatase-like"/>
    <property type="match status" value="1"/>
</dbReference>
<name>B8DQ47_NITV9</name>
<feature type="region of interest" description="Disordered" evidence="1">
    <location>
        <begin position="552"/>
        <end position="572"/>
    </location>
</feature>
<protein>
    <submittedName>
        <fullName evidence="2">Type I phosphodiesterase/nucleotide pyrophosphatase</fullName>
    </submittedName>
</protein>
<feature type="compositionally biased region" description="Low complexity" evidence="1">
    <location>
        <begin position="379"/>
        <end position="389"/>
    </location>
</feature>
<proteinExistence type="predicted"/>
<feature type="region of interest" description="Disordered" evidence="1">
    <location>
        <begin position="416"/>
        <end position="447"/>
    </location>
</feature>
<organism evidence="2">
    <name type="scientific">Nitratidesulfovibrio vulgaris (strain DSM 19637 / Miyazaki F)</name>
    <name type="common">Desulfovibrio vulgaris</name>
    <dbReference type="NCBI Taxonomy" id="883"/>
    <lineage>
        <taxon>Bacteria</taxon>
        <taxon>Pseudomonadati</taxon>
        <taxon>Thermodesulfobacteriota</taxon>
        <taxon>Desulfovibrionia</taxon>
        <taxon>Desulfovibrionales</taxon>
        <taxon>Desulfovibrionaceae</taxon>
        <taxon>Nitratidesulfovibrio</taxon>
    </lineage>
</organism>
<evidence type="ECO:0000256" key="1">
    <source>
        <dbReference type="SAM" id="MobiDB-lite"/>
    </source>
</evidence>
<dbReference type="InterPro" id="IPR002591">
    <property type="entry name" value="Phosphodiest/P_Trfase"/>
</dbReference>
<dbReference type="eggNOG" id="COG3379">
    <property type="taxonomic scope" value="Bacteria"/>
</dbReference>
<dbReference type="InterPro" id="IPR017850">
    <property type="entry name" value="Alkaline_phosphatase_core_sf"/>
</dbReference>
<dbReference type="EMBL" id="CP001197">
    <property type="protein sequence ID" value="ACL08911.1"/>
    <property type="molecule type" value="Genomic_DNA"/>
</dbReference>